<name>A0A0U5F8I5_XANCI</name>
<evidence type="ECO:0000313" key="2">
    <source>
        <dbReference type="Proteomes" id="UP000052230"/>
    </source>
</evidence>
<organism evidence="1 2">
    <name type="scientific">Xanthomonas citri pv. citri</name>
    <dbReference type="NCBI Taxonomy" id="611301"/>
    <lineage>
        <taxon>Bacteria</taxon>
        <taxon>Pseudomonadati</taxon>
        <taxon>Pseudomonadota</taxon>
        <taxon>Gammaproteobacteria</taxon>
        <taxon>Lysobacterales</taxon>
        <taxon>Lysobacteraceae</taxon>
        <taxon>Xanthomonas</taxon>
    </lineage>
</organism>
<dbReference type="EMBL" id="CCXZ01000013">
    <property type="protein sequence ID" value="CEG14381.1"/>
    <property type="molecule type" value="Genomic_DNA"/>
</dbReference>
<protein>
    <submittedName>
        <fullName evidence="1">Uncharacterized protein</fullName>
    </submittedName>
</protein>
<proteinExistence type="predicted"/>
<sequence>MRPMAASIDVGDMGSLAMALLPQRGGRGGGSRLSGLSAPAGRAFARMLQMTAVTPRYRRR</sequence>
<keyword evidence="2" id="KW-1185">Reference proteome</keyword>
<evidence type="ECO:0000313" key="1">
    <source>
        <dbReference type="EMBL" id="CEG14381.1"/>
    </source>
</evidence>
<dbReference type="Proteomes" id="UP000052230">
    <property type="component" value="Unassembled WGS sequence"/>
</dbReference>
<dbReference type="AlphaFoldDB" id="A0A0U5F8I5"/>
<gene>
    <name evidence="1" type="ORF">XAC3562_110066</name>
</gene>
<accession>A0A0U5F8I5</accession>
<comment type="caution">
    <text evidence="1">The sequence shown here is derived from an EMBL/GenBank/DDBJ whole genome shotgun (WGS) entry which is preliminary data.</text>
</comment>
<reference evidence="1 2" key="1">
    <citation type="submission" date="2014-09" db="EMBL/GenBank/DDBJ databases">
        <authorList>
            <person name="Regsiter A."/>
        </authorList>
    </citation>
    <scope>NUCLEOTIDE SEQUENCE [LARGE SCALE GENOMIC DNA]</scope>
</reference>